<accession>A0A0A9FCP9</accession>
<dbReference type="AlphaFoldDB" id="A0A0A9FCP9"/>
<reference evidence="1" key="1">
    <citation type="submission" date="2014-09" db="EMBL/GenBank/DDBJ databases">
        <authorList>
            <person name="Magalhaes I.L.F."/>
            <person name="Oliveira U."/>
            <person name="Santos F.R."/>
            <person name="Vidigal T.H.D.A."/>
            <person name="Brescovit A.D."/>
            <person name="Santos A.J."/>
        </authorList>
    </citation>
    <scope>NUCLEOTIDE SEQUENCE</scope>
    <source>
        <tissue evidence="1">Shoot tissue taken approximately 20 cm above the soil surface</tissue>
    </source>
</reference>
<name>A0A0A9FCP9_ARUDO</name>
<proteinExistence type="predicted"/>
<protein>
    <submittedName>
        <fullName evidence="1">Uncharacterized protein</fullName>
    </submittedName>
</protein>
<sequence length="28" mass="2812">MTEAPLSVLCSVLFCSVCSAPGTRALVG</sequence>
<reference evidence="1" key="2">
    <citation type="journal article" date="2015" name="Data Brief">
        <title>Shoot transcriptome of the giant reed, Arundo donax.</title>
        <authorList>
            <person name="Barrero R.A."/>
            <person name="Guerrero F.D."/>
            <person name="Moolhuijzen P."/>
            <person name="Goolsby J.A."/>
            <person name="Tidwell J."/>
            <person name="Bellgard S.E."/>
            <person name="Bellgard M.I."/>
        </authorList>
    </citation>
    <scope>NUCLEOTIDE SEQUENCE</scope>
    <source>
        <tissue evidence="1">Shoot tissue taken approximately 20 cm above the soil surface</tissue>
    </source>
</reference>
<organism evidence="1">
    <name type="scientific">Arundo donax</name>
    <name type="common">Giant reed</name>
    <name type="synonym">Donax arundinaceus</name>
    <dbReference type="NCBI Taxonomy" id="35708"/>
    <lineage>
        <taxon>Eukaryota</taxon>
        <taxon>Viridiplantae</taxon>
        <taxon>Streptophyta</taxon>
        <taxon>Embryophyta</taxon>
        <taxon>Tracheophyta</taxon>
        <taxon>Spermatophyta</taxon>
        <taxon>Magnoliopsida</taxon>
        <taxon>Liliopsida</taxon>
        <taxon>Poales</taxon>
        <taxon>Poaceae</taxon>
        <taxon>PACMAD clade</taxon>
        <taxon>Arundinoideae</taxon>
        <taxon>Arundineae</taxon>
        <taxon>Arundo</taxon>
    </lineage>
</organism>
<evidence type="ECO:0000313" key="1">
    <source>
        <dbReference type="EMBL" id="JAE07921.1"/>
    </source>
</evidence>
<dbReference type="EMBL" id="GBRH01189975">
    <property type="protein sequence ID" value="JAE07921.1"/>
    <property type="molecule type" value="Transcribed_RNA"/>
</dbReference>